<dbReference type="InterPro" id="IPR044925">
    <property type="entry name" value="His-Me_finger_sf"/>
</dbReference>
<name>A0A1Q6A4T5_9SPHI</name>
<dbReference type="Gene3D" id="3.40.570.10">
    <property type="entry name" value="Extracellular Endonuclease, subunit A"/>
    <property type="match status" value="1"/>
</dbReference>
<dbReference type="PANTHER" id="PTHR13966:SF5">
    <property type="entry name" value="ENDONUCLEASE G, MITOCHONDRIAL"/>
    <property type="match status" value="1"/>
</dbReference>
<keyword evidence="7" id="KW-1185">Reference proteome</keyword>
<dbReference type="PANTHER" id="PTHR13966">
    <property type="entry name" value="ENDONUCLEASE RELATED"/>
    <property type="match status" value="1"/>
</dbReference>
<evidence type="ECO:0000313" key="7">
    <source>
        <dbReference type="Proteomes" id="UP000186720"/>
    </source>
</evidence>
<evidence type="ECO:0000256" key="3">
    <source>
        <dbReference type="SAM" id="SignalP"/>
    </source>
</evidence>
<feature type="active site" description="Proton acceptor" evidence="1">
    <location>
        <position position="315"/>
    </location>
</feature>
<dbReference type="STRING" id="1302689.RG47T_4500"/>
<dbReference type="GO" id="GO:0003676">
    <property type="term" value="F:nucleic acid binding"/>
    <property type="evidence" value="ECO:0007669"/>
    <property type="project" value="InterPro"/>
</dbReference>
<dbReference type="SMART" id="SM00892">
    <property type="entry name" value="Endonuclease_NS"/>
    <property type="match status" value="1"/>
</dbReference>
<gene>
    <name evidence="6" type="ORF">RG47T_4500</name>
</gene>
<dbReference type="InterPro" id="IPR044929">
    <property type="entry name" value="DNA/RNA_non-sp_Endonuclease_sf"/>
</dbReference>
<dbReference type="CDD" id="cd00091">
    <property type="entry name" value="NUC"/>
    <property type="match status" value="1"/>
</dbReference>
<dbReference type="InterPro" id="IPR020821">
    <property type="entry name" value="ENPP1-3/EXOG-like_nuc-like"/>
</dbReference>
<dbReference type="GO" id="GO:0016787">
    <property type="term" value="F:hydrolase activity"/>
    <property type="evidence" value="ECO:0007669"/>
    <property type="project" value="InterPro"/>
</dbReference>
<feature type="binding site" evidence="2">
    <location>
        <position position="346"/>
    </location>
    <ligand>
        <name>Mg(2+)</name>
        <dbReference type="ChEBI" id="CHEBI:18420"/>
        <note>catalytic</note>
    </ligand>
</feature>
<dbReference type="Pfam" id="PF01223">
    <property type="entry name" value="Endonuclease_NS"/>
    <property type="match status" value="1"/>
</dbReference>
<organism evidence="6 7">
    <name type="scientific">Mucilaginibacter polytrichastri</name>
    <dbReference type="NCBI Taxonomy" id="1302689"/>
    <lineage>
        <taxon>Bacteria</taxon>
        <taxon>Pseudomonadati</taxon>
        <taxon>Bacteroidota</taxon>
        <taxon>Sphingobacteriia</taxon>
        <taxon>Sphingobacteriales</taxon>
        <taxon>Sphingobacteriaceae</taxon>
        <taxon>Mucilaginibacter</taxon>
    </lineage>
</organism>
<feature type="signal peptide" evidence="3">
    <location>
        <begin position="1"/>
        <end position="22"/>
    </location>
</feature>
<dbReference type="Proteomes" id="UP000186720">
    <property type="component" value="Unassembled WGS sequence"/>
</dbReference>
<dbReference type="GO" id="GO:0046872">
    <property type="term" value="F:metal ion binding"/>
    <property type="evidence" value="ECO:0007669"/>
    <property type="project" value="UniProtKB-KW"/>
</dbReference>
<evidence type="ECO:0000256" key="2">
    <source>
        <dbReference type="PIRSR" id="PIRSR640255-2"/>
    </source>
</evidence>
<dbReference type="EMBL" id="MPPL01000001">
    <property type="protein sequence ID" value="OKS89020.1"/>
    <property type="molecule type" value="Genomic_DNA"/>
</dbReference>
<keyword evidence="2" id="KW-0479">Metal-binding</keyword>
<dbReference type="SMART" id="SM00477">
    <property type="entry name" value="NUC"/>
    <property type="match status" value="1"/>
</dbReference>
<feature type="domain" description="DNA/RNA non-specific endonuclease/pyrophosphatase/phosphodiesterase" evidence="5">
    <location>
        <begin position="251"/>
        <end position="465"/>
    </location>
</feature>
<keyword evidence="3" id="KW-0732">Signal</keyword>
<accession>A0A1Q6A4T5</accession>
<sequence>MFMKIKNLLVLGVLAFSIVSCKKDDKNDPIIDPVKPVVHYAITENFDSGSKGSYAKADVTLSTGSWNFDNTLIGNLAADLKNGAQSVRMKTGGITMNFDINGLQTLYIKHGKYGSDATSTWQLFKSTDGGTTYTQIGTDITETNTTLVTDSFQVASTGKIRIQIKDITTSTTPRINIDDITFKGIGDPGITLGIPDTNPVDTAGTSAPSAARGVIVGTDAPPPSGDNSDLLFGNPSNALASSVSGDNYLIDQGYYTESYNSSRATPNWVSWHLDNTNTTNVSARLNNFAAFSGLPPGFYAVQNTNYSGSGFDRGHNCPSADRTSSSDANSATFLMTNMIPQAPQNNQHPWADLENYLREQVTEGNEVYIIMGSYGTGGSGSSGGTTTTINNGHITVPSNVWKVALIIPKGNGDLLRVSSTTRVIAVNTPNVNTLNQDKDWLKYIVTVRDIEKATGYNLLSNLPQSVQDAIEVKTDSGI</sequence>
<evidence type="ECO:0000259" key="5">
    <source>
        <dbReference type="SMART" id="SM00892"/>
    </source>
</evidence>
<comment type="caution">
    <text evidence="6">The sequence shown here is derived from an EMBL/GenBank/DDBJ whole genome shotgun (WGS) entry which is preliminary data.</text>
</comment>
<feature type="domain" description="ENPP1-3/EXOG-like endonuclease/phosphodiesterase" evidence="4">
    <location>
        <begin position="252"/>
        <end position="465"/>
    </location>
</feature>
<evidence type="ECO:0000256" key="1">
    <source>
        <dbReference type="PIRSR" id="PIRSR640255-1"/>
    </source>
</evidence>
<dbReference type="InterPro" id="IPR040255">
    <property type="entry name" value="Non-specific_endonuclease"/>
</dbReference>
<evidence type="ECO:0000313" key="6">
    <source>
        <dbReference type="EMBL" id="OKS89020.1"/>
    </source>
</evidence>
<dbReference type="PROSITE" id="PS51257">
    <property type="entry name" value="PROKAR_LIPOPROTEIN"/>
    <property type="match status" value="1"/>
</dbReference>
<dbReference type="InterPro" id="IPR001604">
    <property type="entry name" value="Endo_G_ENPP1-like_dom"/>
</dbReference>
<proteinExistence type="predicted"/>
<protein>
    <submittedName>
        <fullName evidence="6">Nuclease</fullName>
    </submittedName>
</protein>
<dbReference type="GO" id="GO:0004519">
    <property type="term" value="F:endonuclease activity"/>
    <property type="evidence" value="ECO:0007669"/>
    <property type="project" value="TreeGrafter"/>
</dbReference>
<feature type="chain" id="PRO_5010163203" evidence="3">
    <location>
        <begin position="23"/>
        <end position="478"/>
    </location>
</feature>
<dbReference type="SUPFAM" id="SSF54060">
    <property type="entry name" value="His-Me finger endonucleases"/>
    <property type="match status" value="1"/>
</dbReference>
<reference evidence="6 7" key="1">
    <citation type="submission" date="2016-11" db="EMBL/GenBank/DDBJ databases">
        <title>Whole Genome Sequencing of Mucilaginibacter polytrichastri RG4-7(T) isolated from the moss sample.</title>
        <authorList>
            <person name="Li Y."/>
        </authorList>
    </citation>
    <scope>NUCLEOTIDE SEQUENCE [LARGE SCALE GENOMIC DNA]</scope>
    <source>
        <strain evidence="6 7">RG4-7</strain>
    </source>
</reference>
<evidence type="ECO:0000259" key="4">
    <source>
        <dbReference type="SMART" id="SM00477"/>
    </source>
</evidence>
<dbReference type="AlphaFoldDB" id="A0A1Q6A4T5"/>